<dbReference type="AlphaFoldDB" id="A0A091HKP9"/>
<feature type="non-terminal residue" evidence="2">
    <location>
        <position position="332"/>
    </location>
</feature>
<dbReference type="PANTHER" id="PTHR15426">
    <property type="entry name" value="PROTEIN DEPP1"/>
    <property type="match status" value="1"/>
</dbReference>
<dbReference type="GO" id="GO:0010506">
    <property type="term" value="P:regulation of autophagy"/>
    <property type="evidence" value="ECO:0007669"/>
    <property type="project" value="TreeGrafter"/>
</dbReference>
<dbReference type="Proteomes" id="UP000054308">
    <property type="component" value="Unassembled WGS sequence"/>
</dbReference>
<feature type="compositionally biased region" description="Polar residues" evidence="1">
    <location>
        <begin position="165"/>
        <end position="176"/>
    </location>
</feature>
<feature type="compositionally biased region" description="Polar residues" evidence="1">
    <location>
        <begin position="29"/>
        <end position="41"/>
    </location>
</feature>
<organism evidence="2 3">
    <name type="scientific">Calypte anna</name>
    <name type="common">Anna's hummingbird</name>
    <name type="synonym">Archilochus anna</name>
    <dbReference type="NCBI Taxonomy" id="9244"/>
    <lineage>
        <taxon>Eukaryota</taxon>
        <taxon>Metazoa</taxon>
        <taxon>Chordata</taxon>
        <taxon>Craniata</taxon>
        <taxon>Vertebrata</taxon>
        <taxon>Euteleostomi</taxon>
        <taxon>Archelosauria</taxon>
        <taxon>Archosauria</taxon>
        <taxon>Dinosauria</taxon>
        <taxon>Saurischia</taxon>
        <taxon>Theropoda</taxon>
        <taxon>Coelurosauria</taxon>
        <taxon>Aves</taxon>
        <taxon>Neognathae</taxon>
        <taxon>Neoaves</taxon>
        <taxon>Strisores</taxon>
        <taxon>Apodiformes</taxon>
        <taxon>Trochilidae</taxon>
        <taxon>Calypte</taxon>
    </lineage>
</organism>
<evidence type="ECO:0000256" key="1">
    <source>
        <dbReference type="SAM" id="MobiDB-lite"/>
    </source>
</evidence>
<gene>
    <name evidence="2" type="ORF">N300_10608</name>
</gene>
<reference evidence="2 3" key="1">
    <citation type="submission" date="2014-04" db="EMBL/GenBank/DDBJ databases">
        <title>Genome evolution of avian class.</title>
        <authorList>
            <person name="Zhang G."/>
            <person name="Li C."/>
        </authorList>
    </citation>
    <scope>NUCLEOTIDE SEQUENCE [LARGE SCALE GENOMIC DNA]</scope>
    <source>
        <strain evidence="2">BGI_N300</strain>
    </source>
</reference>
<evidence type="ECO:0000313" key="3">
    <source>
        <dbReference type="Proteomes" id="UP000054308"/>
    </source>
</evidence>
<protein>
    <submittedName>
        <fullName evidence="2">Uncharacterized protein</fullName>
    </submittedName>
</protein>
<feature type="region of interest" description="Disordered" evidence="1">
    <location>
        <begin position="24"/>
        <end position="47"/>
    </location>
</feature>
<accession>A0A091HKP9</accession>
<feature type="non-terminal residue" evidence="2">
    <location>
        <position position="1"/>
    </location>
</feature>
<proteinExistence type="predicted"/>
<feature type="region of interest" description="Disordered" evidence="1">
    <location>
        <begin position="152"/>
        <end position="194"/>
    </location>
</feature>
<dbReference type="EMBL" id="KL217541">
    <property type="protein sequence ID" value="KFO96411.1"/>
    <property type="molecule type" value="Genomic_DNA"/>
</dbReference>
<feature type="region of interest" description="Disordered" evidence="1">
    <location>
        <begin position="63"/>
        <end position="98"/>
    </location>
</feature>
<dbReference type="GO" id="GO:0005739">
    <property type="term" value="C:mitochondrion"/>
    <property type="evidence" value="ECO:0007669"/>
    <property type="project" value="TreeGrafter"/>
</dbReference>
<keyword evidence="3" id="KW-1185">Reference proteome</keyword>
<evidence type="ECO:0000313" key="2">
    <source>
        <dbReference type="EMBL" id="KFO96411.1"/>
    </source>
</evidence>
<dbReference type="InterPro" id="IPR020133">
    <property type="entry name" value="DEPP"/>
</dbReference>
<dbReference type="PANTHER" id="PTHR15426:SF6">
    <property type="entry name" value="PROTEIN DEPP1"/>
    <property type="match status" value="1"/>
</dbReference>
<feature type="compositionally biased region" description="Low complexity" evidence="1">
    <location>
        <begin position="152"/>
        <end position="164"/>
    </location>
</feature>
<sequence length="332" mass="35952">AAMAPRVRLSLSKPLPTIRETYEEVLEDPTSNPKPTGSTAASPDLHSSDDYIQSICHLARPTFPGLPESSHRVQGRKSLKTPEGLSWSSSLGGKQQEKSKCKLTNFISNVVPMGKVMPAEDDFWSRDDPLAQIYACTGKLCSSKASLHSKSSSTGSSQCSSSSSNTELQHPATNEKATGKPNLPPVFSFPRLPSPRPLQKEAVCSELKYLRRDKEEVLGSSHGQKESSPVLLTIAEPALCPSRGKVLGSPALHCSGRSQSCLFNAAGPDEKEGKQNSHHDQNVMGDVLTKQNSSQCSQAAKKSMIHNWISEHRSIWKEAKIKACLLPAIAEV</sequence>
<name>A0A091HKP9_CALAN</name>